<dbReference type="PANTHER" id="PTHR47791:SF3">
    <property type="entry name" value="MEIOTICALLY UP-REGULATED GENE 191 PROTEIN"/>
    <property type="match status" value="1"/>
</dbReference>
<name>A0A542DKL0_AMYCI</name>
<gene>
    <name evidence="1" type="ORF">FB471_3402</name>
</gene>
<dbReference type="GO" id="GO:0005975">
    <property type="term" value="P:carbohydrate metabolic process"/>
    <property type="evidence" value="ECO:0007669"/>
    <property type="project" value="InterPro"/>
</dbReference>
<dbReference type="EMBL" id="VFML01000001">
    <property type="protein sequence ID" value="TQJ03640.1"/>
    <property type="molecule type" value="Genomic_DNA"/>
</dbReference>
<dbReference type="AlphaFoldDB" id="A0A542DKL0"/>
<reference evidence="1 2" key="1">
    <citation type="submission" date="2019-06" db="EMBL/GenBank/DDBJ databases">
        <title>Sequencing the genomes of 1000 actinobacteria strains.</title>
        <authorList>
            <person name="Klenk H.-P."/>
        </authorList>
    </citation>
    <scope>NUCLEOTIDE SEQUENCE [LARGE SCALE GENOMIC DNA]</scope>
    <source>
        <strain evidence="1 2">DSM 45679</strain>
    </source>
</reference>
<dbReference type="SUPFAM" id="SSF48208">
    <property type="entry name" value="Six-hairpin glycosidases"/>
    <property type="match status" value="1"/>
</dbReference>
<dbReference type="Gene3D" id="1.50.10.20">
    <property type="match status" value="1"/>
</dbReference>
<dbReference type="InterPro" id="IPR053169">
    <property type="entry name" value="MUG_Protein"/>
</dbReference>
<dbReference type="InterPro" id="IPR008928">
    <property type="entry name" value="6-hairpin_glycosidase_sf"/>
</dbReference>
<evidence type="ECO:0000313" key="1">
    <source>
        <dbReference type="EMBL" id="TQJ03640.1"/>
    </source>
</evidence>
<proteinExistence type="predicted"/>
<dbReference type="InterPro" id="IPR005198">
    <property type="entry name" value="Glyco_hydro_76"/>
</dbReference>
<dbReference type="OrthoDB" id="2505409at2"/>
<keyword evidence="2" id="KW-1185">Reference proteome</keyword>
<evidence type="ECO:0000313" key="2">
    <source>
        <dbReference type="Proteomes" id="UP000320876"/>
    </source>
</evidence>
<dbReference type="PANTHER" id="PTHR47791">
    <property type="entry name" value="MEIOTICALLY UP-REGULATED GENE 191 PROTEIN"/>
    <property type="match status" value="1"/>
</dbReference>
<dbReference type="Proteomes" id="UP000320876">
    <property type="component" value="Unassembled WGS sequence"/>
</dbReference>
<protein>
    <submittedName>
        <fullName evidence="1">Putative alpha-1,6-mannanase (GH76 family)</fullName>
    </submittedName>
</protein>
<dbReference type="Pfam" id="PF03663">
    <property type="entry name" value="Glyco_hydro_76"/>
    <property type="match status" value="1"/>
</dbReference>
<sequence>MTSARWASAAERAVTSRHLCRVYGLPGTVLGRSAWPPGPADRPHRHWNYWWQAHLLDCLVDAQLRDPEPRRARLIGRFARSIRLRNRGGWLNDYYDDIAWLALALQRAHAVTGLDVRVPLRRILARLRAGWSRDGGGGIWWRRGDRFKNAPANGPAAIAHARAGDTERARALLAWMAGTLVDPATGLVRDGLRVAEPGQEEGDELVTLVYTYCQGVFLGACLELSDVDAAARTVRAVAAHCAPGGVLRGQGGGDGGLFAGILARYLALAARGLPPGEAASAAAGLVRASAEACRRGSATVAGLPLFSPEWTEQAPDPGALAGHPARDLSVQVGAWMLLEAAATLD</sequence>
<organism evidence="1 2">
    <name type="scientific">Amycolatopsis cihanbeyliensis</name>
    <dbReference type="NCBI Taxonomy" id="1128664"/>
    <lineage>
        <taxon>Bacteria</taxon>
        <taxon>Bacillati</taxon>
        <taxon>Actinomycetota</taxon>
        <taxon>Actinomycetes</taxon>
        <taxon>Pseudonocardiales</taxon>
        <taxon>Pseudonocardiaceae</taxon>
        <taxon>Amycolatopsis</taxon>
    </lineage>
</organism>
<comment type="caution">
    <text evidence="1">The sequence shown here is derived from an EMBL/GenBank/DDBJ whole genome shotgun (WGS) entry which is preliminary data.</text>
</comment>
<accession>A0A542DKL0</accession>
<dbReference type="RefSeq" id="WP_141999422.1">
    <property type="nucleotide sequence ID" value="NZ_VFML01000001.1"/>
</dbReference>